<evidence type="ECO:0000256" key="1">
    <source>
        <dbReference type="SAM" id="MobiDB-lite"/>
    </source>
</evidence>
<gene>
    <name evidence="2" type="ORF">SAMN04489806_2201</name>
</gene>
<sequence>MAENKHNGCGGEFDPHAPNTDLERGAVRERRASVIDASAGSLDEAYGDGYLDELRADWPS</sequence>
<dbReference type="AlphaFoldDB" id="A0A1H4NHJ3"/>
<proteinExistence type="predicted"/>
<keyword evidence="3" id="KW-1185">Reference proteome</keyword>
<evidence type="ECO:0000313" key="3">
    <source>
        <dbReference type="Proteomes" id="UP000199183"/>
    </source>
</evidence>
<dbReference type="OrthoDB" id="3699209at2"/>
<name>A0A1H4NHJ3_9MICO</name>
<reference evidence="2 3" key="1">
    <citation type="submission" date="2016-10" db="EMBL/GenBank/DDBJ databases">
        <authorList>
            <person name="de Groot N.N."/>
        </authorList>
    </citation>
    <scope>NUCLEOTIDE SEQUENCE [LARGE SCALE GENOMIC DNA]</scope>
    <source>
        <strain evidence="2 3">DSM 21799</strain>
    </source>
</reference>
<dbReference type="STRING" id="640635.SAMN04489806_2201"/>
<organism evidence="2 3">
    <name type="scientific">Paramicrobacterium humi</name>
    <dbReference type="NCBI Taxonomy" id="640635"/>
    <lineage>
        <taxon>Bacteria</taxon>
        <taxon>Bacillati</taxon>
        <taxon>Actinomycetota</taxon>
        <taxon>Actinomycetes</taxon>
        <taxon>Micrococcales</taxon>
        <taxon>Microbacteriaceae</taxon>
        <taxon>Paramicrobacterium</taxon>
    </lineage>
</organism>
<dbReference type="EMBL" id="FNRY01000001">
    <property type="protein sequence ID" value="SEB94770.1"/>
    <property type="molecule type" value="Genomic_DNA"/>
</dbReference>
<feature type="region of interest" description="Disordered" evidence="1">
    <location>
        <begin position="1"/>
        <end position="24"/>
    </location>
</feature>
<evidence type="ECO:0000313" key="2">
    <source>
        <dbReference type="EMBL" id="SEB94770.1"/>
    </source>
</evidence>
<protein>
    <submittedName>
        <fullName evidence="2">Uncharacterized protein</fullName>
    </submittedName>
</protein>
<accession>A0A1H4NHJ3</accession>
<dbReference type="Proteomes" id="UP000199183">
    <property type="component" value="Unassembled WGS sequence"/>
</dbReference>
<dbReference type="RefSeq" id="WP_143034042.1">
    <property type="nucleotide sequence ID" value="NZ_FNRY01000001.1"/>
</dbReference>